<protein>
    <submittedName>
        <fullName evidence="1">Uncharacterized protein</fullName>
    </submittedName>
</protein>
<organism evidence="1 2">
    <name type="scientific">Ochrobactrum quorumnocens</name>
    <dbReference type="NCBI Taxonomy" id="271865"/>
    <lineage>
        <taxon>Bacteria</taxon>
        <taxon>Pseudomonadati</taxon>
        <taxon>Pseudomonadota</taxon>
        <taxon>Alphaproteobacteria</taxon>
        <taxon>Hyphomicrobiales</taxon>
        <taxon>Brucellaceae</taxon>
        <taxon>Brucella/Ochrobactrum group</taxon>
        <taxon>Ochrobactrum</taxon>
    </lineage>
</organism>
<sequence length="37" mass="3997">MPNLDLKPLARNLLNHAAASIHWIAASIMSGDMIRPG</sequence>
<dbReference type="KEGG" id="och:CES85_3603"/>
<name>A0A248UNH5_9HYPH</name>
<dbReference type="Proteomes" id="UP000215256">
    <property type="component" value="Plasmid unnamed1"/>
</dbReference>
<gene>
    <name evidence="1" type="ORF">CES85_3603</name>
</gene>
<keyword evidence="1" id="KW-0614">Plasmid</keyword>
<proteinExistence type="predicted"/>
<evidence type="ECO:0000313" key="2">
    <source>
        <dbReference type="Proteomes" id="UP000215256"/>
    </source>
</evidence>
<geneLocation type="plasmid" evidence="1 2">
    <name>unnamed1</name>
</geneLocation>
<dbReference type="EMBL" id="CP022605">
    <property type="protein sequence ID" value="ASV88162.1"/>
    <property type="molecule type" value="Genomic_DNA"/>
</dbReference>
<accession>A0A248UNH5</accession>
<reference evidence="1 2" key="1">
    <citation type="submission" date="2017-07" db="EMBL/GenBank/DDBJ databases">
        <title>Phylogenetic study on the rhizospheric bacterium Ochrobactrum sp. A44.</title>
        <authorList>
            <person name="Krzyzanowska D.M."/>
            <person name="Ossowicki A."/>
            <person name="Rajewska M."/>
            <person name="Maciag T."/>
            <person name="Kaczynski Z."/>
            <person name="Czerwicka M."/>
            <person name="Jafra S."/>
        </authorList>
    </citation>
    <scope>NUCLEOTIDE SEQUENCE [LARGE SCALE GENOMIC DNA]</scope>
    <source>
        <strain evidence="1 2">A44</strain>
        <plasmid evidence="1 2">unnamed1</plasmid>
    </source>
</reference>
<dbReference type="AlphaFoldDB" id="A0A248UNH5"/>
<evidence type="ECO:0000313" key="1">
    <source>
        <dbReference type="EMBL" id="ASV88162.1"/>
    </source>
</evidence>